<evidence type="ECO:0000256" key="3">
    <source>
        <dbReference type="ARBA" id="ARBA00022694"/>
    </source>
</evidence>
<name>A0A2R5HIW1_9LACT</name>
<comment type="caution">
    <text evidence="10">The sequence shown here is derived from an EMBL/GenBank/DDBJ whole genome shotgun (WGS) entry which is preliminary data.</text>
</comment>
<accession>A0A2R5HIW1</accession>
<dbReference type="GO" id="GO:0051539">
    <property type="term" value="F:4 iron, 4 sulfur cluster binding"/>
    <property type="evidence" value="ECO:0007669"/>
    <property type="project" value="UniProtKB-KW"/>
</dbReference>
<protein>
    <submittedName>
        <fullName evidence="10">Epoxyqueuosine reductase</fullName>
    </submittedName>
</protein>
<feature type="domain" description="4Fe-4S ferredoxin-type" evidence="9">
    <location>
        <begin position="176"/>
        <end position="204"/>
    </location>
</feature>
<evidence type="ECO:0000256" key="8">
    <source>
        <dbReference type="ARBA" id="ARBA00023014"/>
    </source>
</evidence>
<dbReference type="PROSITE" id="PS51379">
    <property type="entry name" value="4FE4S_FER_2"/>
    <property type="match status" value="1"/>
</dbReference>
<proteinExistence type="predicted"/>
<dbReference type="InterPro" id="IPR017896">
    <property type="entry name" value="4Fe4S_Fe-S-bd"/>
</dbReference>
<keyword evidence="11" id="KW-1185">Reference proteome</keyword>
<reference evidence="10 11" key="1">
    <citation type="journal article" date="2018" name="Genome Announc.">
        <title>Draft Genome Sequence of Lactococcus sp. Strain NtB2 (JCM 32569), Isolated from the Gut of the Higher Termite Nasutitermes takasagoensis.</title>
        <authorList>
            <person name="Noda S."/>
            <person name="Aihara C."/>
            <person name="Yuki M."/>
            <person name="Ohkuma M."/>
        </authorList>
    </citation>
    <scope>NUCLEOTIDE SEQUENCE [LARGE SCALE GENOMIC DNA]</scope>
    <source>
        <strain evidence="10 11">NtB2</strain>
    </source>
</reference>
<dbReference type="SUPFAM" id="SSF48371">
    <property type="entry name" value="ARM repeat"/>
    <property type="match status" value="1"/>
</dbReference>
<dbReference type="Pfam" id="PF08331">
    <property type="entry name" value="QueG_DUF1730"/>
    <property type="match status" value="1"/>
</dbReference>
<evidence type="ECO:0000256" key="1">
    <source>
        <dbReference type="ARBA" id="ARBA00022485"/>
    </source>
</evidence>
<keyword evidence="8" id="KW-0411">Iron-sulfur</keyword>
<dbReference type="InterPro" id="IPR013542">
    <property type="entry name" value="QueG_DUF1730"/>
</dbReference>
<dbReference type="Pfam" id="PF13484">
    <property type="entry name" value="Fer4_16"/>
    <property type="match status" value="1"/>
</dbReference>
<keyword evidence="7" id="KW-0408">Iron</keyword>
<dbReference type="GO" id="GO:0046872">
    <property type="term" value="F:metal ion binding"/>
    <property type="evidence" value="ECO:0007669"/>
    <property type="project" value="UniProtKB-KW"/>
</dbReference>
<dbReference type="AlphaFoldDB" id="A0A2R5HIW1"/>
<dbReference type="PANTHER" id="PTHR30002:SF4">
    <property type="entry name" value="EPOXYQUEUOSINE REDUCTASE"/>
    <property type="match status" value="1"/>
</dbReference>
<dbReference type="InterPro" id="IPR004453">
    <property type="entry name" value="QueG"/>
</dbReference>
<dbReference type="InterPro" id="IPR017900">
    <property type="entry name" value="4Fe4S_Fe_S_CS"/>
</dbReference>
<keyword evidence="5" id="KW-0671">Queuosine biosynthesis</keyword>
<keyword evidence="3" id="KW-0819">tRNA processing</keyword>
<dbReference type="GO" id="GO:0052693">
    <property type="term" value="F:epoxyqueuosine reductase activity"/>
    <property type="evidence" value="ECO:0007669"/>
    <property type="project" value="TreeGrafter"/>
</dbReference>
<evidence type="ECO:0000313" key="11">
    <source>
        <dbReference type="Proteomes" id="UP000245021"/>
    </source>
</evidence>
<dbReference type="PROSITE" id="PS00198">
    <property type="entry name" value="4FE4S_FER_1"/>
    <property type="match status" value="1"/>
</dbReference>
<keyword evidence="1" id="KW-0004">4Fe-4S</keyword>
<organism evidence="10 11">
    <name type="scientific">Lactococcus termiticola</name>
    <dbReference type="NCBI Taxonomy" id="2169526"/>
    <lineage>
        <taxon>Bacteria</taxon>
        <taxon>Bacillati</taxon>
        <taxon>Bacillota</taxon>
        <taxon>Bacilli</taxon>
        <taxon>Lactobacillales</taxon>
        <taxon>Streptococcaceae</taxon>
        <taxon>Lactococcus</taxon>
    </lineage>
</organism>
<dbReference type="SUPFAM" id="SSF46548">
    <property type="entry name" value="alpha-helical ferredoxin"/>
    <property type="match status" value="1"/>
</dbReference>
<dbReference type="InterPro" id="IPR016024">
    <property type="entry name" value="ARM-type_fold"/>
</dbReference>
<dbReference type="PANTHER" id="PTHR30002">
    <property type="entry name" value="EPOXYQUEUOSINE REDUCTASE"/>
    <property type="match status" value="1"/>
</dbReference>
<evidence type="ECO:0000313" key="10">
    <source>
        <dbReference type="EMBL" id="GBG96348.1"/>
    </source>
</evidence>
<evidence type="ECO:0000256" key="2">
    <source>
        <dbReference type="ARBA" id="ARBA00022490"/>
    </source>
</evidence>
<dbReference type="Gene3D" id="1.25.10.10">
    <property type="entry name" value="Leucine-rich Repeat Variant"/>
    <property type="match status" value="1"/>
</dbReference>
<evidence type="ECO:0000256" key="4">
    <source>
        <dbReference type="ARBA" id="ARBA00022723"/>
    </source>
</evidence>
<keyword evidence="6" id="KW-0560">Oxidoreductase</keyword>
<sequence>MTLKEEIQALASSIGIQKIGFSPADDFEHLRQSLIEQKEAGHSSGFEHQNLDERLHPKLSLENARTIISVAVAYPSKIQEKPEKTAYRRGQFSRSSWGLDYHEVLNAKLRQLAEGIEELAGHYDYKAMVDTGALIDVAVAQRAGLGFIGKNGLLVTKEYGSYVFLGELVTNLDIAPDQAFDYGCGDCRRCVDFCPTEALLGDGRLNAKRCLSFQTQAKGAMPEEFREKIKTTIYGCDICQMVCPYNKGIDSHFTAEMEPDPELAQPELLPLLDLSNKQFKEKFGQVAGSWRGKNPIQRNAIYALGNINDKSALPRLAELAENDPRDDIREAAQWSIQKILAGKKPRNVIK</sequence>
<dbReference type="NCBIfam" id="TIGR00276">
    <property type="entry name" value="tRNA epoxyqueuosine(34) reductase QueG"/>
    <property type="match status" value="1"/>
</dbReference>
<dbReference type="GO" id="GO:0008616">
    <property type="term" value="P:tRNA queuosine(34) biosynthetic process"/>
    <property type="evidence" value="ECO:0007669"/>
    <property type="project" value="UniProtKB-KW"/>
</dbReference>
<dbReference type="InterPro" id="IPR011989">
    <property type="entry name" value="ARM-like"/>
</dbReference>
<gene>
    <name evidence="10" type="primary">queG</name>
    <name evidence="10" type="ORF">NtB2_00459</name>
</gene>
<dbReference type="RefSeq" id="WP_109245331.1">
    <property type="nucleotide sequence ID" value="NZ_BFFO01000002.1"/>
</dbReference>
<keyword evidence="4" id="KW-0479">Metal-binding</keyword>
<evidence type="ECO:0000256" key="6">
    <source>
        <dbReference type="ARBA" id="ARBA00023002"/>
    </source>
</evidence>
<evidence type="ECO:0000256" key="7">
    <source>
        <dbReference type="ARBA" id="ARBA00023004"/>
    </source>
</evidence>
<evidence type="ECO:0000259" key="9">
    <source>
        <dbReference type="PROSITE" id="PS51379"/>
    </source>
</evidence>
<dbReference type="EMBL" id="BFFO01000002">
    <property type="protein sequence ID" value="GBG96348.1"/>
    <property type="molecule type" value="Genomic_DNA"/>
</dbReference>
<dbReference type="Pfam" id="PF13646">
    <property type="entry name" value="HEAT_2"/>
    <property type="match status" value="1"/>
</dbReference>
<evidence type="ECO:0000256" key="5">
    <source>
        <dbReference type="ARBA" id="ARBA00022785"/>
    </source>
</evidence>
<keyword evidence="2" id="KW-0963">Cytoplasm</keyword>
<dbReference type="OrthoDB" id="9784571at2"/>
<dbReference type="Proteomes" id="UP000245021">
    <property type="component" value="Unassembled WGS sequence"/>
</dbReference>